<comment type="caution">
    <text evidence="1">The sequence shown here is derived from an EMBL/GenBank/DDBJ whole genome shotgun (WGS) entry which is preliminary data.</text>
</comment>
<name>A0A9X1F9Y6_9FLAO</name>
<proteinExistence type="predicted"/>
<gene>
    <name evidence="1" type="ORF">KCG49_05600</name>
</gene>
<evidence type="ECO:0000313" key="2">
    <source>
        <dbReference type="Proteomes" id="UP001138894"/>
    </source>
</evidence>
<protein>
    <submittedName>
        <fullName evidence="1">Uncharacterized protein</fullName>
    </submittedName>
</protein>
<accession>A0A9X1F9Y6</accession>
<dbReference type="Proteomes" id="UP001138894">
    <property type="component" value="Unassembled WGS sequence"/>
</dbReference>
<reference evidence="1" key="1">
    <citation type="submission" date="2021-04" db="EMBL/GenBank/DDBJ databases">
        <authorList>
            <person name="Pira H."/>
            <person name="Risdian C."/>
            <person name="Wink J."/>
        </authorList>
    </citation>
    <scope>NUCLEOTIDE SEQUENCE</scope>
    <source>
        <strain evidence="1">WHY3</strain>
    </source>
</reference>
<dbReference type="EMBL" id="JAGSPD010000003">
    <property type="protein sequence ID" value="MBV7268670.1"/>
    <property type="molecule type" value="Genomic_DNA"/>
</dbReference>
<dbReference type="RefSeq" id="WP_218545210.1">
    <property type="nucleotide sequence ID" value="NZ_JAGSPD010000003.1"/>
</dbReference>
<keyword evidence="2" id="KW-1185">Reference proteome</keyword>
<evidence type="ECO:0000313" key="1">
    <source>
        <dbReference type="EMBL" id="MBV7268670.1"/>
    </source>
</evidence>
<sequence>MIQKYYFNVSCDHIKSNNEPSIRFVVNLMLEIIKHMKIKVLKLGLCLLVLVIAVVSCENDDDSTSSIPIRDRAEQQLADKDSLLAYLTTHYYNSSFFESGSNHKYTDIVITELPQDDEGNYLEMPDPDNNTLLIDAVETLTTTFLEADYEYYVLKINQGGGEAPKFTDAVRFRFEGSIVETKDVFQSLSTPDNINLHSNGFGSQGAIRAWQLVLPTFNTAFDFSLSNGIVEYNNFGLGVMFVPSGLGYFSGSVLDIPSYSNLIFKFELLQYQEVDHDSDGIPSFVEDYNDNVDVFDNDTDGDGISDFADFDDDEDGISTFNELVQTTYTSEPTLAANEYVYSREESEDGLVIITVTAQDTNSNGILDYLDDSVSIDYNNIDE</sequence>
<dbReference type="AlphaFoldDB" id="A0A9X1F9Y6"/>
<organism evidence="1 2">
    <name type="scientific">Winogradskyella luteola</name>
    <dbReference type="NCBI Taxonomy" id="2828330"/>
    <lineage>
        <taxon>Bacteria</taxon>
        <taxon>Pseudomonadati</taxon>
        <taxon>Bacteroidota</taxon>
        <taxon>Flavobacteriia</taxon>
        <taxon>Flavobacteriales</taxon>
        <taxon>Flavobacteriaceae</taxon>
        <taxon>Winogradskyella</taxon>
    </lineage>
</organism>